<dbReference type="SMART" id="SM01230">
    <property type="entry name" value="Gln-synt_C"/>
    <property type="match status" value="1"/>
</dbReference>
<feature type="domain" description="GS catalytic" evidence="5">
    <location>
        <begin position="88"/>
        <end position="417"/>
    </location>
</feature>
<dbReference type="SUPFAM" id="SSF55931">
    <property type="entry name" value="Glutamine synthetase/guanido kinase"/>
    <property type="match status" value="1"/>
</dbReference>
<evidence type="ECO:0000256" key="4">
    <source>
        <dbReference type="RuleBase" id="RU000384"/>
    </source>
</evidence>
<reference evidence="6" key="1">
    <citation type="journal article" date="2022" name="Int. J. Syst. Evol. Microbiol.">
        <title>Pseudomonas aegrilactucae sp. nov. and Pseudomonas morbosilactucae sp. nov., pathogens causing bacterial rot of lettuce in Japan.</title>
        <authorList>
            <person name="Sawada H."/>
            <person name="Fujikawa T."/>
            <person name="Satou M."/>
        </authorList>
    </citation>
    <scope>NUCLEOTIDE SEQUENCE</scope>
    <source>
        <strain evidence="6">0166_1</strain>
    </source>
</reference>
<dbReference type="InterPro" id="IPR014746">
    <property type="entry name" value="Gln_synth/guanido_kin_cat_dom"/>
</dbReference>
<dbReference type="PANTHER" id="PTHR43785:SF12">
    <property type="entry name" value="TYPE-1 GLUTAMINE SYNTHETASE 2"/>
    <property type="match status" value="1"/>
</dbReference>
<dbReference type="PANTHER" id="PTHR43785">
    <property type="entry name" value="GAMMA-GLUTAMYLPUTRESCINE SYNTHETASE"/>
    <property type="match status" value="1"/>
</dbReference>
<dbReference type="Proteomes" id="UP001162834">
    <property type="component" value="Chromosome"/>
</dbReference>
<dbReference type="KEGG" id="sbae:DSM104329_02397"/>
<evidence type="ECO:0000256" key="2">
    <source>
        <dbReference type="ARBA" id="ARBA00022598"/>
    </source>
</evidence>
<dbReference type="GO" id="GO:0006542">
    <property type="term" value="P:glutamine biosynthetic process"/>
    <property type="evidence" value="ECO:0007669"/>
    <property type="project" value="TreeGrafter"/>
</dbReference>
<keyword evidence="7" id="KW-1185">Reference proteome</keyword>
<gene>
    <name evidence="6" type="primary">glnA_3</name>
    <name evidence="6" type="ORF">DSM104329_02397</name>
</gene>
<evidence type="ECO:0000313" key="7">
    <source>
        <dbReference type="Proteomes" id="UP001162834"/>
    </source>
</evidence>
<evidence type="ECO:0000256" key="1">
    <source>
        <dbReference type="ARBA" id="ARBA00009897"/>
    </source>
</evidence>
<dbReference type="PROSITE" id="PS51987">
    <property type="entry name" value="GS_CATALYTIC"/>
    <property type="match status" value="1"/>
</dbReference>
<proteinExistence type="inferred from homology"/>
<dbReference type="EMBL" id="CP087164">
    <property type="protein sequence ID" value="UGS36000.1"/>
    <property type="molecule type" value="Genomic_DNA"/>
</dbReference>
<dbReference type="Pfam" id="PF00120">
    <property type="entry name" value="Gln-synt_C"/>
    <property type="match status" value="1"/>
</dbReference>
<keyword evidence="2 6" id="KW-0436">Ligase</keyword>
<comment type="similarity">
    <text evidence="1 3 4">Belongs to the glutamine synthetase family.</text>
</comment>
<dbReference type="AlphaFoldDB" id="A0A9E7C031"/>
<dbReference type="GO" id="GO:0004356">
    <property type="term" value="F:glutamine synthetase activity"/>
    <property type="evidence" value="ECO:0007669"/>
    <property type="project" value="UniProtKB-EC"/>
</dbReference>
<dbReference type="InterPro" id="IPR008146">
    <property type="entry name" value="Gln_synth_cat_dom"/>
</dbReference>
<name>A0A9E7C031_9ACTN</name>
<accession>A0A9E7C031</accession>
<dbReference type="Gene3D" id="3.30.590.10">
    <property type="entry name" value="Glutamine synthetase/guanido kinase, catalytic domain"/>
    <property type="match status" value="1"/>
</dbReference>
<evidence type="ECO:0000259" key="5">
    <source>
        <dbReference type="PROSITE" id="PS51987"/>
    </source>
</evidence>
<evidence type="ECO:0000256" key="3">
    <source>
        <dbReference type="PROSITE-ProRule" id="PRU01331"/>
    </source>
</evidence>
<organism evidence="6 7">
    <name type="scientific">Capillimicrobium parvum</name>
    <dbReference type="NCBI Taxonomy" id="2884022"/>
    <lineage>
        <taxon>Bacteria</taxon>
        <taxon>Bacillati</taxon>
        <taxon>Actinomycetota</taxon>
        <taxon>Thermoleophilia</taxon>
        <taxon>Solirubrobacterales</taxon>
        <taxon>Capillimicrobiaceae</taxon>
        <taxon>Capillimicrobium</taxon>
    </lineage>
</organism>
<protein>
    <submittedName>
        <fullName evidence="6">Glutamine synthetase</fullName>
        <ecNumber evidence="6">6.3.1.2</ecNumber>
    </submittedName>
</protein>
<sequence length="417" mass="45268">MPDLHGVARGKYVRHGDLEDDFALAAATYLIGHDVEPQILPGLSGDRGFPDVTMRAEPASLRPGWAPEEQLALASSYGPDGEPFALDPRHLLRRVVAEWEAEAGLTPTVAMELEFFVLEPDGDGGWRACHVPGARPYGTGTDVDPLGVARRLRHVARDAGLPIEGLSSEFFAGQFEVNLAPRDALTACDDVFLLRLLVRETVAEMGLRATFLPRPFNDRGGSGLHVNMSFFDAEGVNALDDPSAGDGLAPFAHHAIAGLLDHHVEMTALLAPTVNSYKRLRPDLMCGFYADWGYDNRFVTIRVPRQRGAATRLEARQADASGCPHLVTATLLATALDGVRRALSPPPPRDGGDPVEGAATVCRSLGDALDTLGASTALSDMLGRDLLDAFLAVKRHEWRRFTEHVTDWELAEYLPHH</sequence>
<dbReference type="EC" id="6.3.1.2" evidence="6"/>
<evidence type="ECO:0000313" key="6">
    <source>
        <dbReference type="EMBL" id="UGS36000.1"/>
    </source>
</evidence>